<dbReference type="Gene3D" id="3.90.1720.10">
    <property type="entry name" value="endopeptidase domain like (from Nostoc punctiforme)"/>
    <property type="match status" value="1"/>
</dbReference>
<evidence type="ECO:0000256" key="2">
    <source>
        <dbReference type="ARBA" id="ARBA00022670"/>
    </source>
</evidence>
<dbReference type="Pfam" id="PF25309">
    <property type="entry name" value="ELLD"/>
    <property type="match status" value="1"/>
</dbReference>
<evidence type="ECO:0000256" key="4">
    <source>
        <dbReference type="ARBA" id="ARBA00022807"/>
    </source>
</evidence>
<dbReference type="InterPro" id="IPR038765">
    <property type="entry name" value="Papain-like_cys_pep_sf"/>
</dbReference>
<evidence type="ECO:0000259" key="5">
    <source>
        <dbReference type="PROSITE" id="PS51935"/>
    </source>
</evidence>
<dbReference type="PROSITE" id="PS51935">
    <property type="entry name" value="NLPC_P60"/>
    <property type="match status" value="1"/>
</dbReference>
<dbReference type="InterPro" id="IPR002477">
    <property type="entry name" value="Peptidoglycan-bd-like"/>
</dbReference>
<feature type="domain" description="NlpC/P60" evidence="5">
    <location>
        <begin position="1"/>
        <end position="149"/>
    </location>
</feature>
<organism evidence="6 7">
    <name type="scientific">Clostridium boliviensis</name>
    <dbReference type="NCBI Taxonomy" id="318465"/>
    <lineage>
        <taxon>Bacteria</taxon>
        <taxon>Bacillati</taxon>
        <taxon>Bacillota</taxon>
        <taxon>Clostridia</taxon>
        <taxon>Eubacteriales</taxon>
        <taxon>Clostridiaceae</taxon>
        <taxon>Clostridium</taxon>
    </lineage>
</organism>
<dbReference type="InterPro" id="IPR036366">
    <property type="entry name" value="PGBDSf"/>
</dbReference>
<name>A0ABU4GK61_9CLOT</name>
<proteinExistence type="inferred from homology"/>
<protein>
    <submittedName>
        <fullName evidence="6">Peptidoglycan-binding protein</fullName>
    </submittedName>
</protein>
<dbReference type="SUPFAM" id="SSF47090">
    <property type="entry name" value="PGBD-like"/>
    <property type="match status" value="2"/>
</dbReference>
<dbReference type="Gene3D" id="1.10.101.10">
    <property type="entry name" value="PGBD-like superfamily/PGBD"/>
    <property type="match status" value="2"/>
</dbReference>
<keyword evidence="4" id="KW-0788">Thiol protease</keyword>
<evidence type="ECO:0000313" key="7">
    <source>
        <dbReference type="Proteomes" id="UP001276854"/>
    </source>
</evidence>
<dbReference type="InterPro" id="IPR000064">
    <property type="entry name" value="NLP_P60_dom"/>
</dbReference>
<evidence type="ECO:0000256" key="1">
    <source>
        <dbReference type="ARBA" id="ARBA00007074"/>
    </source>
</evidence>
<dbReference type="EMBL" id="JAWONS010000167">
    <property type="protein sequence ID" value="MDW2798001.1"/>
    <property type="molecule type" value="Genomic_DNA"/>
</dbReference>
<gene>
    <name evidence="6" type="ORF">RZO55_10480</name>
</gene>
<comment type="caution">
    <text evidence="6">The sequence shown here is derived from an EMBL/GenBank/DDBJ whole genome shotgun (WGS) entry which is preliminary data.</text>
</comment>
<keyword evidence="3" id="KW-0378">Hydrolase</keyword>
<reference evidence="6 7" key="1">
    <citation type="submission" date="2023-10" db="EMBL/GenBank/DDBJ databases">
        <title>A novel Glycoside Hydrolase 43-Like Enzyme from Clostrdium boliviensis is an Endo-xylanase, and a Candidate for Xylooligosaccharides Production from Different Xylan Substrates.</title>
        <authorList>
            <person name="Alvarez M.T."/>
            <person name="Rocabado-Villegas L.R."/>
            <person name="Salas-Veizaga D.M."/>
            <person name="Linares-Pasten J.A."/>
            <person name="Gudmundsdottir E.E."/>
            <person name="Hreggvidsson G.O."/>
            <person name="Adlercreutz P."/>
            <person name="Nordberg Karlsson E."/>
        </authorList>
    </citation>
    <scope>NUCLEOTIDE SEQUENCE [LARGE SCALE GENOMIC DNA]</scope>
    <source>
        <strain evidence="6 7">E-1</strain>
    </source>
</reference>
<keyword evidence="7" id="KW-1185">Reference proteome</keyword>
<dbReference type="Pfam" id="PF01471">
    <property type="entry name" value="PG_binding_1"/>
    <property type="match status" value="2"/>
</dbReference>
<dbReference type="SUPFAM" id="SSF54001">
    <property type="entry name" value="Cysteine proteinases"/>
    <property type="match status" value="1"/>
</dbReference>
<keyword evidence="2" id="KW-0645">Protease</keyword>
<dbReference type="Proteomes" id="UP001276854">
    <property type="component" value="Unassembled WGS sequence"/>
</dbReference>
<accession>A0ABU4GK61</accession>
<dbReference type="InterPro" id="IPR036365">
    <property type="entry name" value="PGBD-like_sf"/>
</dbReference>
<dbReference type="RefSeq" id="WP_318064243.1">
    <property type="nucleotide sequence ID" value="NZ_JAWONS010000167.1"/>
</dbReference>
<dbReference type="InterPro" id="IPR057370">
    <property type="entry name" value="ELLD"/>
</dbReference>
<evidence type="ECO:0000256" key="3">
    <source>
        <dbReference type="ARBA" id="ARBA00022801"/>
    </source>
</evidence>
<sequence>MGNIEIAAKWMIDLADDDSHGYDQTHRWGPDYDCSSAVITAWENAGVPVKSNGAAATGSMYRPFLKCGFSDVTSQITLSSGKGLKYGDVLLKTGTSGHTAMYIGSSKIVHASINEKGTATGGKTGDQNGKEICVRSYYNKPWTYVLRYTGSGGGSAGDSTIRSFQIWLNNNYTARLTTDGVYGTNTKKAATKAYQRVLGVTADGIFGANSKAAVKTLKSGSKGNAVHLLQGMLYCRGYNPNGVDGIFGSGTTKAVKRFQSAKGLNPDGLAGANTMYALYN</sequence>
<comment type="similarity">
    <text evidence="1">Belongs to the peptidase C40 family.</text>
</comment>
<evidence type="ECO:0000313" key="6">
    <source>
        <dbReference type="EMBL" id="MDW2798001.1"/>
    </source>
</evidence>